<sequence length="467" mass="51795">MPPAGTLALSDFLNAAAGSSSRKRSHAEITRSESRSPSPDHLPSKRRRISPATILNSNPSPPPTRHTSPDPFEPTVPRYAGDGYDYRRPVMATRSRRTTATPAPNDIVDLTADDSDVSTASEDSPPPSPRISRSASRHLSRPQRVAAWRQSATADQRRNELEQMIASSSTRRQHAEAEETRRRRDTESQQRQERRQESQPRAPPFGRRGPEHSVIVLSDEDESDFEIDSFASDLETTDSDSIASIASPEVQFIEERRIPQPQRPQAEIAQDVAQVGRGPFGVRFPEIIRRGQQFVFGIAPPARDYHEEILDRLDGVQRRNPGNEAGPMNVTMNYERAAFAMGFDPFDRSSETPQVVQEPYKAPPAAAEGFTRTFGEEDIILCPMCGDELAIGKGDVKQQVWVVKGCGHVYCGECTTNRSKAKAAKKGKGKEKETKLESARSQPFKECPVEGCNTKVVAKGTMFPIYL</sequence>
<comment type="caution">
    <text evidence="2">The sequence shown here is derived from an EMBL/GenBank/DDBJ whole genome shotgun (WGS) entry which is preliminary data.</text>
</comment>
<feature type="compositionally biased region" description="Basic and acidic residues" evidence="1">
    <location>
        <begin position="173"/>
        <end position="198"/>
    </location>
</feature>
<organism evidence="2 3">
    <name type="scientific">Cladophialophora chaetospira</name>
    <dbReference type="NCBI Taxonomy" id="386627"/>
    <lineage>
        <taxon>Eukaryota</taxon>
        <taxon>Fungi</taxon>
        <taxon>Dikarya</taxon>
        <taxon>Ascomycota</taxon>
        <taxon>Pezizomycotina</taxon>
        <taxon>Eurotiomycetes</taxon>
        <taxon>Chaetothyriomycetidae</taxon>
        <taxon>Chaetothyriales</taxon>
        <taxon>Herpotrichiellaceae</taxon>
        <taxon>Cladophialophora</taxon>
    </lineage>
</organism>
<name>A0AA38XHG6_9EURO</name>
<accession>A0AA38XHG6</accession>
<proteinExistence type="predicted"/>
<dbReference type="PANTHER" id="PTHR28042:SF1">
    <property type="entry name" value="E3 UBIQUITIN-PROTEIN LIGASE COMPLEX SLX5-SLX8 SUBUNIT SLX5"/>
    <property type="match status" value="1"/>
</dbReference>
<gene>
    <name evidence="2" type="ORF">H2200_003497</name>
</gene>
<dbReference type="PANTHER" id="PTHR28042">
    <property type="entry name" value="E3 UBIQUITIN-PROTEIN LIGASE COMPLEX SLX5-SLX8 SUBUNIT SLX5"/>
    <property type="match status" value="1"/>
</dbReference>
<dbReference type="InterPro" id="IPR038886">
    <property type="entry name" value="E3_SLX5/Rfp1"/>
</dbReference>
<dbReference type="GO" id="GO:0004842">
    <property type="term" value="F:ubiquitin-protein transferase activity"/>
    <property type="evidence" value="ECO:0007669"/>
    <property type="project" value="TreeGrafter"/>
</dbReference>
<reference evidence="2" key="1">
    <citation type="submission" date="2022-10" db="EMBL/GenBank/DDBJ databases">
        <title>Culturing micro-colonial fungi from biological soil crusts in the Mojave desert and describing Neophaeococcomyces mojavensis, and introducing the new genera and species Taxawa tesnikishii.</title>
        <authorList>
            <person name="Kurbessoian T."/>
            <person name="Stajich J.E."/>
        </authorList>
    </citation>
    <scope>NUCLEOTIDE SEQUENCE</scope>
    <source>
        <strain evidence="2">TK_41</strain>
    </source>
</reference>
<feature type="region of interest" description="Disordered" evidence="1">
    <location>
        <begin position="16"/>
        <end position="211"/>
    </location>
</feature>
<evidence type="ECO:0000313" key="3">
    <source>
        <dbReference type="Proteomes" id="UP001172673"/>
    </source>
</evidence>
<keyword evidence="3" id="KW-1185">Reference proteome</keyword>
<dbReference type="AlphaFoldDB" id="A0AA38XHG6"/>
<dbReference type="EMBL" id="JAPDRK010000004">
    <property type="protein sequence ID" value="KAJ9613555.1"/>
    <property type="molecule type" value="Genomic_DNA"/>
</dbReference>
<protein>
    <submittedName>
        <fullName evidence="2">Uncharacterized protein</fullName>
    </submittedName>
</protein>
<dbReference type="GO" id="GO:0033768">
    <property type="term" value="C:SUMO-targeted ubiquitin ligase complex"/>
    <property type="evidence" value="ECO:0007669"/>
    <property type="project" value="TreeGrafter"/>
</dbReference>
<evidence type="ECO:0000256" key="1">
    <source>
        <dbReference type="SAM" id="MobiDB-lite"/>
    </source>
</evidence>
<evidence type="ECO:0000313" key="2">
    <source>
        <dbReference type="EMBL" id="KAJ9613555.1"/>
    </source>
</evidence>
<dbReference type="Proteomes" id="UP001172673">
    <property type="component" value="Unassembled WGS sequence"/>
</dbReference>